<gene>
    <name evidence="12" type="ORF">J437_LFUL009643</name>
</gene>
<feature type="region of interest" description="Disordered" evidence="10">
    <location>
        <begin position="1"/>
        <end position="28"/>
    </location>
</feature>
<evidence type="ECO:0000256" key="2">
    <source>
        <dbReference type="ARBA" id="ARBA00010981"/>
    </source>
</evidence>
<feature type="coiled-coil region" evidence="9">
    <location>
        <begin position="134"/>
        <end position="177"/>
    </location>
</feature>
<comment type="similarity">
    <text evidence="2">Belongs to the peptidase M67C family.</text>
</comment>
<comment type="caution">
    <text evidence="12">The sequence shown here is derived from an EMBL/GenBank/DDBJ whole genome shotgun (WGS) entry which is preliminary data.</text>
</comment>
<feature type="region of interest" description="Disordered" evidence="10">
    <location>
        <begin position="245"/>
        <end position="273"/>
    </location>
</feature>
<organism evidence="12 13">
    <name type="scientific">Ladona fulva</name>
    <name type="common">Scarce chaser dragonfly</name>
    <name type="synonym">Libellula fulva</name>
    <dbReference type="NCBI Taxonomy" id="123851"/>
    <lineage>
        <taxon>Eukaryota</taxon>
        <taxon>Metazoa</taxon>
        <taxon>Ecdysozoa</taxon>
        <taxon>Arthropoda</taxon>
        <taxon>Hexapoda</taxon>
        <taxon>Insecta</taxon>
        <taxon>Pterygota</taxon>
        <taxon>Palaeoptera</taxon>
        <taxon>Odonata</taxon>
        <taxon>Epiprocta</taxon>
        <taxon>Anisoptera</taxon>
        <taxon>Libelluloidea</taxon>
        <taxon>Libellulidae</taxon>
        <taxon>Ladona</taxon>
    </lineage>
</organism>
<dbReference type="SUPFAM" id="SSF140856">
    <property type="entry name" value="USP8 N-terminal domain-like"/>
    <property type="match status" value="1"/>
</dbReference>
<evidence type="ECO:0000256" key="7">
    <source>
        <dbReference type="ARBA" id="ARBA00022833"/>
    </source>
</evidence>
<dbReference type="InterPro" id="IPR000555">
    <property type="entry name" value="JAMM/MPN+_dom"/>
</dbReference>
<dbReference type="Pfam" id="PF01398">
    <property type="entry name" value="JAB"/>
    <property type="match status" value="1"/>
</dbReference>
<dbReference type="OrthoDB" id="3640at2759"/>
<keyword evidence="5" id="KW-0833">Ubl conjugation pathway</keyword>
<evidence type="ECO:0000256" key="5">
    <source>
        <dbReference type="ARBA" id="ARBA00022786"/>
    </source>
</evidence>
<dbReference type="Proteomes" id="UP000792457">
    <property type="component" value="Unassembled WGS sequence"/>
</dbReference>
<dbReference type="Gene3D" id="3.40.140.10">
    <property type="entry name" value="Cytidine Deaminase, domain 2"/>
    <property type="match status" value="1"/>
</dbReference>
<dbReference type="GO" id="GO:0016020">
    <property type="term" value="C:membrane"/>
    <property type="evidence" value="ECO:0007669"/>
    <property type="project" value="TreeGrafter"/>
</dbReference>
<feature type="domain" description="MPN" evidence="11">
    <location>
        <begin position="296"/>
        <end position="425"/>
    </location>
</feature>
<dbReference type="InterPro" id="IPR044098">
    <property type="entry name" value="STAMBP/STALP-like_MPN"/>
</dbReference>
<dbReference type="InterPro" id="IPR037518">
    <property type="entry name" value="MPN"/>
</dbReference>
<evidence type="ECO:0000256" key="3">
    <source>
        <dbReference type="ARBA" id="ARBA00022670"/>
    </source>
</evidence>
<dbReference type="EMBL" id="KZ308462">
    <property type="protein sequence ID" value="KAG8230059.1"/>
    <property type="molecule type" value="Genomic_DNA"/>
</dbReference>
<dbReference type="CDD" id="cd08066">
    <property type="entry name" value="MPN_AMSH_like"/>
    <property type="match status" value="1"/>
</dbReference>
<evidence type="ECO:0000256" key="6">
    <source>
        <dbReference type="ARBA" id="ARBA00022801"/>
    </source>
</evidence>
<keyword evidence="13" id="KW-1185">Reference proteome</keyword>
<dbReference type="PANTHER" id="PTHR12947">
    <property type="entry name" value="AMSH-LIKE PROTEASE"/>
    <property type="match status" value="1"/>
</dbReference>
<proteinExistence type="inferred from homology"/>
<keyword evidence="6" id="KW-0378">Hydrolase</keyword>
<evidence type="ECO:0000256" key="8">
    <source>
        <dbReference type="ARBA" id="ARBA00023049"/>
    </source>
</evidence>
<comment type="cofactor">
    <cofactor evidence="1">
        <name>Zn(2+)</name>
        <dbReference type="ChEBI" id="CHEBI:29105"/>
    </cofactor>
</comment>
<name>A0A8K0P3X0_LADFU</name>
<dbReference type="AlphaFoldDB" id="A0A8K0P3X0"/>
<evidence type="ECO:0000256" key="1">
    <source>
        <dbReference type="ARBA" id="ARBA00001947"/>
    </source>
</evidence>
<dbReference type="GO" id="GO:0061578">
    <property type="term" value="F:K63-linked deubiquitinase activity"/>
    <property type="evidence" value="ECO:0007669"/>
    <property type="project" value="InterPro"/>
</dbReference>
<dbReference type="FunFam" id="3.40.140.10:FF:000010">
    <property type="entry name" value="AMSH-like protease isoform X1"/>
    <property type="match status" value="1"/>
</dbReference>
<evidence type="ECO:0000313" key="13">
    <source>
        <dbReference type="Proteomes" id="UP000792457"/>
    </source>
</evidence>
<dbReference type="PROSITE" id="PS50249">
    <property type="entry name" value="MPN"/>
    <property type="match status" value="1"/>
</dbReference>
<dbReference type="PANTHER" id="PTHR12947:SF13">
    <property type="entry name" value="FI19924P1"/>
    <property type="match status" value="1"/>
</dbReference>
<dbReference type="GO" id="GO:0005768">
    <property type="term" value="C:endosome"/>
    <property type="evidence" value="ECO:0007669"/>
    <property type="project" value="TreeGrafter"/>
</dbReference>
<evidence type="ECO:0000313" key="12">
    <source>
        <dbReference type="EMBL" id="KAG8230059.1"/>
    </source>
</evidence>
<keyword evidence="9" id="KW-0175">Coiled coil</keyword>
<accession>A0A8K0P3X0</accession>
<evidence type="ECO:0000256" key="4">
    <source>
        <dbReference type="ARBA" id="ARBA00022723"/>
    </source>
</evidence>
<evidence type="ECO:0000256" key="9">
    <source>
        <dbReference type="SAM" id="Coils"/>
    </source>
</evidence>
<dbReference type="GO" id="GO:0070536">
    <property type="term" value="P:protein K63-linked deubiquitination"/>
    <property type="evidence" value="ECO:0007669"/>
    <property type="project" value="InterPro"/>
</dbReference>
<sequence length="466" mass="52849">MPIGEIGLNMENDSEFQGKLSESGTASMEPNARIKQLTEYGNSVDIDSSIPPRRSGLEMVRMANVYLEEGSLENAFILYMKFMTLFLEKIRTHPDFNSVSAADRTTNSQKLREVMPQAENLKAILLERYTKEHRKHLELKKRREIEERAALERRRELEELEIAKARSLKTKEEEDEREWKNGKELWINGSNQPMVADVNNTEVLLPALDSFFLSADYDDELLCPSKPTSTSPVVVPDRTLKPVTLELPSPLSDTSQSRILSRPSVDRSTKPSSLLLSPSSLMIHNAGRPAPRLRTVVLPSRLMRTFLALALQNTQRNVETCGILAGKLHRDQLIVTHLLVPKQTGTADSCTTKNEEEIFDYQDQHDLITLGWIHTHPSQTSFLSSVDLHTHCSYQRMMPEAIAVVCAPRYNETGFYVLTPDYGLDFIANCRQTGFHPHPSKPPLFMDAEHTKLNDVATIEVVDLRR</sequence>
<dbReference type="SUPFAM" id="SSF102712">
    <property type="entry name" value="JAB1/MPN domain"/>
    <property type="match status" value="1"/>
</dbReference>
<keyword evidence="8" id="KW-0482">Metalloprotease</keyword>
<keyword evidence="7" id="KW-0862">Zinc</keyword>
<dbReference type="Pfam" id="PF08969">
    <property type="entry name" value="USP8_dimer"/>
    <property type="match status" value="1"/>
</dbReference>
<reference evidence="12" key="2">
    <citation type="submission" date="2017-10" db="EMBL/GenBank/DDBJ databases">
        <title>Ladona fulva Genome sequencing and assembly.</title>
        <authorList>
            <person name="Murali S."/>
            <person name="Richards S."/>
            <person name="Bandaranaike D."/>
            <person name="Bellair M."/>
            <person name="Blankenburg K."/>
            <person name="Chao H."/>
            <person name="Dinh H."/>
            <person name="Doddapaneni H."/>
            <person name="Dugan-Rocha S."/>
            <person name="Elkadiri S."/>
            <person name="Gnanaolivu R."/>
            <person name="Hernandez B."/>
            <person name="Skinner E."/>
            <person name="Javaid M."/>
            <person name="Lee S."/>
            <person name="Li M."/>
            <person name="Ming W."/>
            <person name="Munidasa M."/>
            <person name="Muniz J."/>
            <person name="Nguyen L."/>
            <person name="Hughes D."/>
            <person name="Osuji N."/>
            <person name="Pu L.-L."/>
            <person name="Puazo M."/>
            <person name="Qu C."/>
            <person name="Quiroz J."/>
            <person name="Raj R."/>
            <person name="Weissenberger G."/>
            <person name="Xin Y."/>
            <person name="Zou X."/>
            <person name="Han Y."/>
            <person name="Worley K."/>
            <person name="Muzny D."/>
            <person name="Gibbs R."/>
        </authorList>
    </citation>
    <scope>NUCLEOTIDE SEQUENCE</scope>
    <source>
        <strain evidence="12">Sampled in the wild</strain>
    </source>
</reference>
<evidence type="ECO:0000259" key="11">
    <source>
        <dbReference type="PROSITE" id="PS50249"/>
    </source>
</evidence>
<keyword evidence="3" id="KW-0645">Protease</keyword>
<protein>
    <recommendedName>
        <fullName evidence="11">MPN domain-containing protein</fullName>
    </recommendedName>
</protein>
<dbReference type="GO" id="GO:0046872">
    <property type="term" value="F:metal ion binding"/>
    <property type="evidence" value="ECO:0007669"/>
    <property type="project" value="UniProtKB-KW"/>
</dbReference>
<evidence type="ECO:0000256" key="10">
    <source>
        <dbReference type="SAM" id="MobiDB-lite"/>
    </source>
</evidence>
<keyword evidence="4" id="KW-0479">Metal-binding</keyword>
<dbReference type="GO" id="GO:0006508">
    <property type="term" value="P:proteolysis"/>
    <property type="evidence" value="ECO:0007669"/>
    <property type="project" value="UniProtKB-KW"/>
</dbReference>
<dbReference type="GO" id="GO:0140492">
    <property type="term" value="F:metal-dependent deubiquitinase activity"/>
    <property type="evidence" value="ECO:0007669"/>
    <property type="project" value="InterPro"/>
</dbReference>
<reference evidence="12" key="1">
    <citation type="submission" date="2013-04" db="EMBL/GenBank/DDBJ databases">
        <authorList>
            <person name="Qu J."/>
            <person name="Murali S.C."/>
            <person name="Bandaranaike D."/>
            <person name="Bellair M."/>
            <person name="Blankenburg K."/>
            <person name="Chao H."/>
            <person name="Dinh H."/>
            <person name="Doddapaneni H."/>
            <person name="Downs B."/>
            <person name="Dugan-Rocha S."/>
            <person name="Elkadiri S."/>
            <person name="Gnanaolivu R.D."/>
            <person name="Hernandez B."/>
            <person name="Javaid M."/>
            <person name="Jayaseelan J.C."/>
            <person name="Lee S."/>
            <person name="Li M."/>
            <person name="Ming W."/>
            <person name="Munidasa M."/>
            <person name="Muniz J."/>
            <person name="Nguyen L."/>
            <person name="Ongeri F."/>
            <person name="Osuji N."/>
            <person name="Pu L.-L."/>
            <person name="Puazo M."/>
            <person name="Qu C."/>
            <person name="Quiroz J."/>
            <person name="Raj R."/>
            <person name="Weissenberger G."/>
            <person name="Xin Y."/>
            <person name="Zou X."/>
            <person name="Han Y."/>
            <person name="Richards S."/>
            <person name="Worley K."/>
            <person name="Muzny D."/>
            <person name="Gibbs R."/>
        </authorList>
    </citation>
    <scope>NUCLEOTIDE SEQUENCE</scope>
    <source>
        <strain evidence="12">Sampled in the wild</strain>
    </source>
</reference>
<dbReference type="InterPro" id="IPR015063">
    <property type="entry name" value="USP8_dimer"/>
</dbReference>
<dbReference type="Gene3D" id="1.20.58.80">
    <property type="entry name" value="Phosphotransferase system, lactose/cellobiose-type IIA subunit"/>
    <property type="match status" value="1"/>
</dbReference>
<dbReference type="SMART" id="SM00232">
    <property type="entry name" value="JAB_MPN"/>
    <property type="match status" value="1"/>
</dbReference>